<name>A0ACB1AVV3_MELEN</name>
<comment type="caution">
    <text evidence="1">The sequence shown here is derived from an EMBL/GenBank/DDBJ whole genome shotgun (WGS) entry which is preliminary data.</text>
</comment>
<dbReference type="EMBL" id="CAVMJV010000118">
    <property type="protein sequence ID" value="CAK5104852.1"/>
    <property type="molecule type" value="Genomic_DNA"/>
</dbReference>
<evidence type="ECO:0000313" key="2">
    <source>
        <dbReference type="Proteomes" id="UP001497535"/>
    </source>
</evidence>
<gene>
    <name evidence="1" type="ORF">MENTE1834_LOCUS43094</name>
</gene>
<accession>A0ACB1AVV3</accession>
<keyword evidence="2" id="KW-1185">Reference proteome</keyword>
<dbReference type="Proteomes" id="UP001497535">
    <property type="component" value="Unassembled WGS sequence"/>
</dbReference>
<sequence length="56" mass="6750">MIFCHLIIIERICATVFIKCYETKKGRIFTSSWIFIFVGFFNFSGYFMLNIEVTFY</sequence>
<proteinExistence type="predicted"/>
<evidence type="ECO:0000313" key="1">
    <source>
        <dbReference type="EMBL" id="CAK5104852.1"/>
    </source>
</evidence>
<organism evidence="1 2">
    <name type="scientific">Meloidogyne enterolobii</name>
    <name type="common">Root-knot nematode worm</name>
    <name type="synonym">Meloidogyne mayaguensis</name>
    <dbReference type="NCBI Taxonomy" id="390850"/>
    <lineage>
        <taxon>Eukaryota</taxon>
        <taxon>Metazoa</taxon>
        <taxon>Ecdysozoa</taxon>
        <taxon>Nematoda</taxon>
        <taxon>Chromadorea</taxon>
        <taxon>Rhabditida</taxon>
        <taxon>Tylenchina</taxon>
        <taxon>Tylenchomorpha</taxon>
        <taxon>Tylenchoidea</taxon>
        <taxon>Meloidogynidae</taxon>
        <taxon>Meloidogyninae</taxon>
        <taxon>Meloidogyne</taxon>
    </lineage>
</organism>
<reference evidence="1" key="1">
    <citation type="submission" date="2023-11" db="EMBL/GenBank/DDBJ databases">
        <authorList>
            <person name="Poullet M."/>
        </authorList>
    </citation>
    <scope>NUCLEOTIDE SEQUENCE</scope>
    <source>
        <strain evidence="1">E1834</strain>
    </source>
</reference>
<protein>
    <submittedName>
        <fullName evidence="1">Uncharacterized protein</fullName>
    </submittedName>
</protein>